<proteinExistence type="predicted"/>
<evidence type="ECO:0000313" key="3">
    <source>
        <dbReference type="Proteomes" id="UP000785679"/>
    </source>
</evidence>
<name>A0A8J8T9U9_HALGN</name>
<dbReference type="Proteomes" id="UP000785679">
    <property type="component" value="Unassembled WGS sequence"/>
</dbReference>
<gene>
    <name evidence="2" type="ORF">FGO68_gene16781</name>
</gene>
<evidence type="ECO:0000256" key="1">
    <source>
        <dbReference type="SAM" id="MobiDB-lite"/>
    </source>
</evidence>
<dbReference type="EMBL" id="RRYP01000307">
    <property type="protein sequence ID" value="TNV87634.1"/>
    <property type="molecule type" value="Genomic_DNA"/>
</dbReference>
<feature type="compositionally biased region" description="Polar residues" evidence="1">
    <location>
        <begin position="48"/>
        <end position="58"/>
    </location>
</feature>
<sequence>MVRVSILPPTLQNQQTLHIRHNSQQHPPSVIIIKQESTRNNTHHKSHSNLPSSASNQLAAEDSSKHQDSPPQTAYLKSSETRVQQQPRRSSIMHNFTLHPQHKNSIRNNEDSSLNSKQEYQHRMTLHAGQPLHQGFSFHHKKTQSHISSINELRKADTRMSRFSGGHDSQGQGFAHQKSIQNAITHHQKSVSQLTKTLSKVNNAFSSLQSHTPQMHGRFF</sequence>
<feature type="compositionally biased region" description="Polar residues" evidence="1">
    <location>
        <begin position="69"/>
        <end position="94"/>
    </location>
</feature>
<organism evidence="2 3">
    <name type="scientific">Halteria grandinella</name>
    <dbReference type="NCBI Taxonomy" id="5974"/>
    <lineage>
        <taxon>Eukaryota</taxon>
        <taxon>Sar</taxon>
        <taxon>Alveolata</taxon>
        <taxon>Ciliophora</taxon>
        <taxon>Intramacronucleata</taxon>
        <taxon>Spirotrichea</taxon>
        <taxon>Stichotrichia</taxon>
        <taxon>Sporadotrichida</taxon>
        <taxon>Halteriidae</taxon>
        <taxon>Halteria</taxon>
    </lineage>
</organism>
<protein>
    <submittedName>
        <fullName evidence="2">Uncharacterized protein</fullName>
    </submittedName>
</protein>
<reference evidence="2" key="1">
    <citation type="submission" date="2019-06" db="EMBL/GenBank/DDBJ databases">
        <authorList>
            <person name="Zheng W."/>
        </authorList>
    </citation>
    <scope>NUCLEOTIDE SEQUENCE</scope>
    <source>
        <strain evidence="2">QDHG01</strain>
    </source>
</reference>
<feature type="region of interest" description="Disordered" evidence="1">
    <location>
        <begin position="39"/>
        <end position="112"/>
    </location>
</feature>
<accession>A0A8J8T9U9</accession>
<evidence type="ECO:0000313" key="2">
    <source>
        <dbReference type="EMBL" id="TNV87634.1"/>
    </source>
</evidence>
<keyword evidence="3" id="KW-1185">Reference proteome</keyword>
<dbReference type="AlphaFoldDB" id="A0A8J8T9U9"/>
<comment type="caution">
    <text evidence="2">The sequence shown here is derived from an EMBL/GenBank/DDBJ whole genome shotgun (WGS) entry which is preliminary data.</text>
</comment>